<sequence length="184" mass="19886">MASVSLPVKWERGFPTVLLASVYDVCCASCRGRQSHPKSGSDILPLLAPALAQLAQPSRLNACAKARASQRAAGWPRAGVKAGPNAWLFLLEQPAATWTRNVLIPSLGPGSALPFLCEPLLSLCWWQTGEGSPWAWGPNPGRLSSLGMTKPQWRGLCSRPCPADIFSPLWRPCHSQSAQSFLWA</sequence>
<name>A0A2K5PTJ3_CEBIM</name>
<dbReference type="AlphaFoldDB" id="A0A2K5PTJ3"/>
<reference evidence="1" key="1">
    <citation type="submission" date="2025-08" db="UniProtKB">
        <authorList>
            <consortium name="Ensembl"/>
        </authorList>
    </citation>
    <scope>IDENTIFICATION</scope>
</reference>
<protein>
    <submittedName>
        <fullName evidence="1">Uncharacterized protein</fullName>
    </submittedName>
</protein>
<dbReference type="Proteomes" id="UP000233040">
    <property type="component" value="Unassembled WGS sequence"/>
</dbReference>
<organism evidence="1 2">
    <name type="scientific">Cebus imitator</name>
    <name type="common">Panamanian white-faced capuchin</name>
    <name type="synonym">Cebus capucinus imitator</name>
    <dbReference type="NCBI Taxonomy" id="2715852"/>
    <lineage>
        <taxon>Eukaryota</taxon>
        <taxon>Metazoa</taxon>
        <taxon>Chordata</taxon>
        <taxon>Craniata</taxon>
        <taxon>Vertebrata</taxon>
        <taxon>Euteleostomi</taxon>
        <taxon>Mammalia</taxon>
        <taxon>Eutheria</taxon>
        <taxon>Euarchontoglires</taxon>
        <taxon>Primates</taxon>
        <taxon>Haplorrhini</taxon>
        <taxon>Platyrrhini</taxon>
        <taxon>Cebidae</taxon>
        <taxon>Cebinae</taxon>
        <taxon>Cebus</taxon>
    </lineage>
</organism>
<keyword evidence="2" id="KW-1185">Reference proteome</keyword>
<dbReference type="Ensembl" id="ENSCCAT00000024338.1">
    <property type="protein sequence ID" value="ENSCCAP00000006972.1"/>
    <property type="gene ID" value="ENSCCAG00000021229.1"/>
</dbReference>
<reference evidence="1" key="2">
    <citation type="submission" date="2025-09" db="UniProtKB">
        <authorList>
            <consortium name="Ensembl"/>
        </authorList>
    </citation>
    <scope>IDENTIFICATION</scope>
</reference>
<dbReference type="OMA" id="PFLCEPL"/>
<evidence type="ECO:0000313" key="2">
    <source>
        <dbReference type="Proteomes" id="UP000233040"/>
    </source>
</evidence>
<accession>A0A2K5PTJ3</accession>
<dbReference type="GeneTree" id="ENSGT00910000147151"/>
<evidence type="ECO:0000313" key="1">
    <source>
        <dbReference type="Ensembl" id="ENSCCAP00000006972.1"/>
    </source>
</evidence>
<proteinExistence type="predicted"/>